<feature type="domain" description="ABC transporter" evidence="8">
    <location>
        <begin position="15"/>
        <end position="263"/>
    </location>
</feature>
<dbReference type="InterPro" id="IPR003593">
    <property type="entry name" value="AAA+_ATPase"/>
</dbReference>
<dbReference type="NCBIfam" id="TIGR01727">
    <property type="entry name" value="oligo_HPY"/>
    <property type="match status" value="1"/>
</dbReference>
<dbReference type="Proteomes" id="UP000189670">
    <property type="component" value="Unassembled WGS sequence"/>
</dbReference>
<dbReference type="Gene3D" id="3.40.50.300">
    <property type="entry name" value="P-loop containing nucleotide triphosphate hydrolases"/>
    <property type="match status" value="1"/>
</dbReference>
<evidence type="ECO:0000313" key="9">
    <source>
        <dbReference type="EMBL" id="ETR73718.1"/>
    </source>
</evidence>
<evidence type="ECO:0000313" key="10">
    <source>
        <dbReference type="Proteomes" id="UP000189670"/>
    </source>
</evidence>
<evidence type="ECO:0000256" key="3">
    <source>
        <dbReference type="ARBA" id="ARBA00022448"/>
    </source>
</evidence>
<dbReference type="GO" id="GO:0005524">
    <property type="term" value="F:ATP binding"/>
    <property type="evidence" value="ECO:0007669"/>
    <property type="project" value="UniProtKB-KW"/>
</dbReference>
<dbReference type="Pfam" id="PF00005">
    <property type="entry name" value="ABC_tran"/>
    <property type="match status" value="1"/>
</dbReference>
<keyword evidence="4" id="KW-1003">Cell membrane</keyword>
<dbReference type="CDD" id="cd03257">
    <property type="entry name" value="ABC_NikE_OppD_transporters"/>
    <property type="match status" value="1"/>
</dbReference>
<name>A0A1V1PG20_9BACT</name>
<gene>
    <name evidence="9" type="ORF">OMM_00758</name>
</gene>
<evidence type="ECO:0000256" key="5">
    <source>
        <dbReference type="ARBA" id="ARBA00022741"/>
    </source>
</evidence>
<dbReference type="PANTHER" id="PTHR43297:SF2">
    <property type="entry name" value="DIPEPTIDE TRANSPORT ATP-BINDING PROTEIN DPPD"/>
    <property type="match status" value="1"/>
</dbReference>
<evidence type="ECO:0000256" key="7">
    <source>
        <dbReference type="ARBA" id="ARBA00023136"/>
    </source>
</evidence>
<dbReference type="AlphaFoldDB" id="A0A1V1PG20"/>
<dbReference type="GO" id="GO:0005886">
    <property type="term" value="C:plasma membrane"/>
    <property type="evidence" value="ECO:0007669"/>
    <property type="project" value="UniProtKB-SubCell"/>
</dbReference>
<dbReference type="EMBL" id="ATBP01000042">
    <property type="protein sequence ID" value="ETR73718.1"/>
    <property type="molecule type" value="Genomic_DNA"/>
</dbReference>
<dbReference type="Pfam" id="PF08352">
    <property type="entry name" value="oligo_HPY"/>
    <property type="match status" value="1"/>
</dbReference>
<comment type="caution">
    <text evidence="9">The sequence shown here is derived from an EMBL/GenBank/DDBJ whole genome shotgun (WGS) entry which is preliminary data.</text>
</comment>
<dbReference type="InterPro" id="IPR027417">
    <property type="entry name" value="P-loop_NTPase"/>
</dbReference>
<dbReference type="InterPro" id="IPR003439">
    <property type="entry name" value="ABC_transporter-like_ATP-bd"/>
</dbReference>
<evidence type="ECO:0000259" key="8">
    <source>
        <dbReference type="PROSITE" id="PS50893"/>
    </source>
</evidence>
<reference evidence="10" key="1">
    <citation type="submission" date="2012-11" db="EMBL/GenBank/DDBJ databases">
        <authorList>
            <person name="Lucero-Rivera Y.E."/>
            <person name="Tovar-Ramirez D."/>
        </authorList>
    </citation>
    <scope>NUCLEOTIDE SEQUENCE [LARGE SCALE GENOMIC DNA]</scope>
    <source>
        <strain evidence="10">Araruama</strain>
    </source>
</reference>
<accession>A0A1V1PG20</accession>
<evidence type="ECO:0000256" key="6">
    <source>
        <dbReference type="ARBA" id="ARBA00022840"/>
    </source>
</evidence>
<protein>
    <submittedName>
        <fullName evidence="9">Peptide/nickel transport system ATP-binding protein</fullName>
    </submittedName>
</protein>
<dbReference type="InterPro" id="IPR013563">
    <property type="entry name" value="Oligopep_ABC_C"/>
</dbReference>
<evidence type="ECO:0000256" key="4">
    <source>
        <dbReference type="ARBA" id="ARBA00022475"/>
    </source>
</evidence>
<dbReference type="SUPFAM" id="SSF52540">
    <property type="entry name" value="P-loop containing nucleoside triphosphate hydrolases"/>
    <property type="match status" value="1"/>
</dbReference>
<sequence length="333" mass="37155">MDQNIIKQNPALLSVRNLSIAFQTDTQIVQAVKNISFDLNPGEILGLVGESGSGKSVTALSILRLLPMPPGIIQRGTIDFHGDDLLKTSISALRNIRGNKISMIFQEPMSALSPLHRIGYQLVEQQQFHHNIDKKTAWEKAKNQLQRVGIPDVDERMYNYPFQLSGGLQQRVMIAMAFMMQPDIIIADEPTTALDVTIQAQIFDCILEMKTQKTAILMITHDMGVVWNMCDRMMVMYASKIVEQGPVKAVFQNPAHPYTKGLLASIPSLIKKTDKLPVIPGQVPDMSNLPKGCAFFQRCAFAEEICQNEQPLMIDIGQNRQSACFMAEKLSNP</sequence>
<evidence type="ECO:0000256" key="1">
    <source>
        <dbReference type="ARBA" id="ARBA00004417"/>
    </source>
</evidence>
<keyword evidence="5" id="KW-0547">Nucleotide-binding</keyword>
<dbReference type="GO" id="GO:0016887">
    <property type="term" value="F:ATP hydrolysis activity"/>
    <property type="evidence" value="ECO:0007669"/>
    <property type="project" value="InterPro"/>
</dbReference>
<dbReference type="GO" id="GO:0015833">
    <property type="term" value="P:peptide transport"/>
    <property type="evidence" value="ECO:0007669"/>
    <property type="project" value="InterPro"/>
</dbReference>
<dbReference type="InterPro" id="IPR050388">
    <property type="entry name" value="ABC_Ni/Peptide_Import"/>
</dbReference>
<evidence type="ECO:0000256" key="2">
    <source>
        <dbReference type="ARBA" id="ARBA00005417"/>
    </source>
</evidence>
<dbReference type="SMART" id="SM00382">
    <property type="entry name" value="AAA"/>
    <property type="match status" value="1"/>
</dbReference>
<keyword evidence="3" id="KW-0813">Transport</keyword>
<dbReference type="FunFam" id="3.40.50.300:FF:000016">
    <property type="entry name" value="Oligopeptide ABC transporter ATP-binding component"/>
    <property type="match status" value="1"/>
</dbReference>
<comment type="similarity">
    <text evidence="2">Belongs to the ABC transporter superfamily.</text>
</comment>
<keyword evidence="7" id="KW-0472">Membrane</keyword>
<comment type="subcellular location">
    <subcellularLocation>
        <location evidence="1">Cell inner membrane</location>
        <topology evidence="1">Peripheral membrane protein</topology>
    </subcellularLocation>
</comment>
<dbReference type="PROSITE" id="PS50893">
    <property type="entry name" value="ABC_TRANSPORTER_2"/>
    <property type="match status" value="1"/>
</dbReference>
<organism evidence="9 10">
    <name type="scientific">Candidatus Magnetoglobus multicellularis str. Araruama</name>
    <dbReference type="NCBI Taxonomy" id="890399"/>
    <lineage>
        <taxon>Bacteria</taxon>
        <taxon>Pseudomonadati</taxon>
        <taxon>Thermodesulfobacteriota</taxon>
        <taxon>Desulfobacteria</taxon>
        <taxon>Desulfobacterales</taxon>
        <taxon>Desulfobacteraceae</taxon>
        <taxon>Candidatus Magnetoglobus</taxon>
    </lineage>
</organism>
<keyword evidence="6 9" id="KW-0067">ATP-binding</keyword>
<proteinExistence type="inferred from homology"/>
<dbReference type="PANTHER" id="PTHR43297">
    <property type="entry name" value="OLIGOPEPTIDE TRANSPORT ATP-BINDING PROTEIN APPD"/>
    <property type="match status" value="1"/>
</dbReference>